<dbReference type="SUPFAM" id="SSF48179">
    <property type="entry name" value="6-phosphogluconate dehydrogenase C-terminal domain-like"/>
    <property type="match status" value="1"/>
</dbReference>
<keyword evidence="1 6" id="KW-0560">Oxidoreductase</keyword>
<dbReference type="EMBL" id="JADPKZ010000036">
    <property type="protein sequence ID" value="MBF8377374.1"/>
    <property type="molecule type" value="Genomic_DNA"/>
</dbReference>
<dbReference type="InterPro" id="IPR013131">
    <property type="entry name" value="Mannitol_DH_N"/>
</dbReference>
<dbReference type="Pfam" id="PF08125">
    <property type="entry name" value="Mannitol_dh_C"/>
    <property type="match status" value="1"/>
</dbReference>
<dbReference type="NCBIfam" id="NF002969">
    <property type="entry name" value="PRK03643.1"/>
    <property type="match status" value="1"/>
</dbReference>
<comment type="caution">
    <text evidence="6">The sequence shown here is derived from an EMBL/GenBank/DDBJ whole genome shotgun (WGS) entry which is preliminary data.</text>
</comment>
<comment type="catalytic activity">
    <reaction evidence="3">
        <text>D-mannitol 1-phosphate + NAD(+) = beta-D-fructose 6-phosphate + NADH + H(+)</text>
        <dbReference type="Rhea" id="RHEA:19661"/>
        <dbReference type="ChEBI" id="CHEBI:15378"/>
        <dbReference type="ChEBI" id="CHEBI:57540"/>
        <dbReference type="ChEBI" id="CHEBI:57634"/>
        <dbReference type="ChEBI" id="CHEBI:57945"/>
        <dbReference type="ChEBI" id="CHEBI:61381"/>
        <dbReference type="EC" id="1.1.1.17"/>
    </reaction>
</comment>
<dbReference type="InterPro" id="IPR008927">
    <property type="entry name" value="6-PGluconate_DH-like_C_sf"/>
</dbReference>
<evidence type="ECO:0000259" key="5">
    <source>
        <dbReference type="Pfam" id="PF08125"/>
    </source>
</evidence>
<reference evidence="6 7" key="1">
    <citation type="submission" date="2020-11" db="EMBL/GenBank/DDBJ databases">
        <title>Genomic insight of Alicyclobacillus mali FL 18 reveals a new arsenic-resistant strain, with potential in environmental biotechnology.</title>
        <authorList>
            <person name="Fiorentino G."/>
            <person name="Gallo G."/>
            <person name="Aulitto M."/>
        </authorList>
    </citation>
    <scope>NUCLEOTIDE SEQUENCE [LARGE SCALE GENOMIC DNA]</scope>
    <source>
        <strain evidence="6 7">FL 18</strain>
    </source>
</reference>
<evidence type="ECO:0000256" key="1">
    <source>
        <dbReference type="ARBA" id="ARBA00023002"/>
    </source>
</evidence>
<proteinExistence type="predicted"/>
<dbReference type="Gene3D" id="3.40.50.720">
    <property type="entry name" value="NAD(P)-binding Rossmann-like Domain"/>
    <property type="match status" value="1"/>
</dbReference>
<feature type="domain" description="Mannitol dehydrogenase C-terminal" evidence="5">
    <location>
        <begin position="277"/>
        <end position="456"/>
    </location>
</feature>
<dbReference type="GO" id="GO:0009026">
    <property type="term" value="F:tagaturonate reductase activity"/>
    <property type="evidence" value="ECO:0007669"/>
    <property type="project" value="UniProtKB-EC"/>
</dbReference>
<evidence type="ECO:0000256" key="3">
    <source>
        <dbReference type="ARBA" id="ARBA00048615"/>
    </source>
</evidence>
<dbReference type="Gene3D" id="1.10.1040.10">
    <property type="entry name" value="N-(1-d-carboxylethyl)-l-norvaline Dehydrogenase, domain 2"/>
    <property type="match status" value="1"/>
</dbReference>
<gene>
    <name evidence="6" type="ORF">IW967_05740</name>
</gene>
<dbReference type="Proteomes" id="UP000642910">
    <property type="component" value="Unassembled WGS sequence"/>
</dbReference>
<sequence>MRLHAGALDGEARASFERARAMPIRVIQIGEGIFLRGFVDWLVHRLNESGAFQGRIAVVNPRPSGTHHIHQFQEQEGLYTVTVRGLQDGNPVEHAELVTSVARAFDSTCEWSQVLQLARDPHVEIALSNTTELGVRYEPVPRPSSEAPPATYPAKLAQCLYERYRALGWQEAGRMVVVPCELIDDNGQQLRSIVERHAADWGLEDDFYRWLRDRVEFCDTLVDRIVTPYAGHPPLPYEDALAVTVEPYYLFAIRGSERLKALWPFAEVGLNVHYADDIRDFRLQKLRALNGTHTALANLGLMAGLETVLEVMQHPTLSQFVHQLVQDEIVPATESRVTRPEMLRAFARDVLERFQNPYLEHKLRSIATNAISKARIRLVPTLLDAVERLGEARRLTAAIAAVSLAYRPGMRDVAASDPAADRLMSLWQEDLEGSARAILSDAELWSADLTEVPGVLDGWVRFVATALSRGPVEAIASL</sequence>
<accession>A0ABS0F240</accession>
<dbReference type="Pfam" id="PF01232">
    <property type="entry name" value="Mannitol_dh"/>
    <property type="match status" value="1"/>
</dbReference>
<keyword evidence="2" id="KW-0520">NAD</keyword>
<dbReference type="InterPro" id="IPR013328">
    <property type="entry name" value="6PGD_dom2"/>
</dbReference>
<evidence type="ECO:0000313" key="7">
    <source>
        <dbReference type="Proteomes" id="UP000642910"/>
    </source>
</evidence>
<feature type="domain" description="Mannitol dehydrogenase N-terminal" evidence="4">
    <location>
        <begin position="25"/>
        <end position="256"/>
    </location>
</feature>
<dbReference type="InterPro" id="IPR036291">
    <property type="entry name" value="NAD(P)-bd_dom_sf"/>
</dbReference>
<protein>
    <submittedName>
        <fullName evidence="6">Tagaturonate reductase</fullName>
        <ecNumber evidence="6">1.1.1.58</ecNumber>
    </submittedName>
</protein>
<evidence type="ECO:0000313" key="6">
    <source>
        <dbReference type="EMBL" id="MBF8377374.1"/>
    </source>
</evidence>
<keyword evidence="7" id="KW-1185">Reference proteome</keyword>
<evidence type="ECO:0000259" key="4">
    <source>
        <dbReference type="Pfam" id="PF01232"/>
    </source>
</evidence>
<dbReference type="InterPro" id="IPR013118">
    <property type="entry name" value="Mannitol_DH_C"/>
</dbReference>
<dbReference type="SUPFAM" id="SSF51735">
    <property type="entry name" value="NAD(P)-binding Rossmann-fold domains"/>
    <property type="match status" value="1"/>
</dbReference>
<organism evidence="6 7">
    <name type="scientific">Alicyclobacillus mali</name>
    <name type="common">ex Roth et al. 2021</name>
    <dbReference type="NCBI Taxonomy" id="1123961"/>
    <lineage>
        <taxon>Bacteria</taxon>
        <taxon>Bacillati</taxon>
        <taxon>Bacillota</taxon>
        <taxon>Bacilli</taxon>
        <taxon>Bacillales</taxon>
        <taxon>Alicyclobacillaceae</taxon>
        <taxon>Alicyclobacillus</taxon>
    </lineage>
</organism>
<dbReference type="PANTHER" id="PTHR30524">
    <property type="entry name" value="MANNITOL-1-PHOSPHATE 5-DEHYDROGENASE"/>
    <property type="match status" value="1"/>
</dbReference>
<evidence type="ECO:0000256" key="2">
    <source>
        <dbReference type="ARBA" id="ARBA00023027"/>
    </source>
</evidence>
<dbReference type="PANTHER" id="PTHR30524:SF0">
    <property type="entry name" value="ALTRONATE OXIDOREDUCTASE-RELATED"/>
    <property type="match status" value="1"/>
</dbReference>
<name>A0ABS0F240_9BACL</name>
<dbReference type="RefSeq" id="WP_067850958.1">
    <property type="nucleotide sequence ID" value="NZ_JADPKZ010000036.1"/>
</dbReference>
<dbReference type="EC" id="1.1.1.58" evidence="6"/>